<dbReference type="Proteomes" id="UP000324479">
    <property type="component" value="Unassembled WGS sequence"/>
</dbReference>
<dbReference type="InterPro" id="IPR021776">
    <property type="entry name" value="ActD"/>
</dbReference>
<name>A0A5M6D394_9BACT</name>
<dbReference type="Pfam" id="PF11821">
    <property type="entry name" value="ActD"/>
    <property type="match status" value="1"/>
</dbReference>
<keyword evidence="1" id="KW-1133">Transmembrane helix</keyword>
<comment type="caution">
    <text evidence="2">The sequence shown here is derived from an EMBL/GenBank/DDBJ whole genome shotgun (WGS) entry which is preliminary data.</text>
</comment>
<protein>
    <submittedName>
        <fullName evidence="2">DUF3341 domain-containing protein</fullName>
    </submittedName>
</protein>
<feature type="transmembrane region" description="Helical" evidence="1">
    <location>
        <begin position="101"/>
        <end position="125"/>
    </location>
</feature>
<accession>A0A5M6D394</accession>
<dbReference type="PANTHER" id="PTHR40394">
    <property type="entry name" value="LIPOPROTEIN-RELATED"/>
    <property type="match status" value="1"/>
</dbReference>
<gene>
    <name evidence="2" type="ORF">FYK55_16465</name>
</gene>
<dbReference type="EMBL" id="VWOX01000009">
    <property type="protein sequence ID" value="KAA5541803.1"/>
    <property type="molecule type" value="Genomic_DNA"/>
</dbReference>
<dbReference type="PANTHER" id="PTHR40394:SF2">
    <property type="entry name" value="QUINOL:CYTOCHROME C OXIDOREDUCTASE MEMBRANE PROTEIN"/>
    <property type="match status" value="1"/>
</dbReference>
<dbReference type="RefSeq" id="WP_150077537.1">
    <property type="nucleotide sequence ID" value="NZ_VWOX01000009.1"/>
</dbReference>
<evidence type="ECO:0000313" key="2">
    <source>
        <dbReference type="EMBL" id="KAA5541803.1"/>
    </source>
</evidence>
<evidence type="ECO:0000313" key="3">
    <source>
        <dbReference type="Proteomes" id="UP000324479"/>
    </source>
</evidence>
<evidence type="ECO:0000256" key="1">
    <source>
        <dbReference type="SAM" id="Phobius"/>
    </source>
</evidence>
<dbReference type="AlphaFoldDB" id="A0A5M6D394"/>
<keyword evidence="1" id="KW-0472">Membrane</keyword>
<reference evidence="2 3" key="1">
    <citation type="submission" date="2019-08" db="EMBL/GenBank/DDBJ databases">
        <authorList>
            <person name="Dhanesh K."/>
            <person name="Kumar G."/>
            <person name="Sasikala C."/>
            <person name="Venkata Ramana C."/>
        </authorList>
    </citation>
    <scope>NUCLEOTIDE SEQUENCE [LARGE SCALE GENOMIC DNA]</scope>
    <source>
        <strain evidence="2 3">JC645</strain>
    </source>
</reference>
<keyword evidence="1" id="KW-0812">Transmembrane</keyword>
<sequence>MSASHDDASPTLLARFASADDLRSAAQALRDNADISLEAYCPFPIEGLAETLGHGSSPMPKIIAIGGVLGGVSMYGLEYWINVYAYPLNIGGRPLHSWPSFVPPTFELTVLIASIFALLGVLYLCGLPQLHHRLFEIDEFRRASCDGFFLTLELSGADRELRPWRDRLNELGAISVWEVPDV</sequence>
<proteinExistence type="predicted"/>
<keyword evidence="3" id="KW-1185">Reference proteome</keyword>
<organism evidence="2 3">
    <name type="scientific">Roseiconus nitratireducens</name>
    <dbReference type="NCBI Taxonomy" id="2605748"/>
    <lineage>
        <taxon>Bacteria</taxon>
        <taxon>Pseudomonadati</taxon>
        <taxon>Planctomycetota</taxon>
        <taxon>Planctomycetia</taxon>
        <taxon>Pirellulales</taxon>
        <taxon>Pirellulaceae</taxon>
        <taxon>Roseiconus</taxon>
    </lineage>
</organism>
<feature type="transmembrane region" description="Helical" evidence="1">
    <location>
        <begin position="62"/>
        <end position="81"/>
    </location>
</feature>